<evidence type="ECO:0000256" key="6">
    <source>
        <dbReference type="ARBA" id="ARBA00022573"/>
    </source>
</evidence>
<accession>A0A364K5P5</accession>
<dbReference type="PANTHER" id="PTHR43463:SF1">
    <property type="entry name" value="NICOTINATE-NUCLEOTIDE--DIMETHYLBENZIMIDAZOLE PHOSPHORIBOSYLTRANSFERASE"/>
    <property type="match status" value="1"/>
</dbReference>
<evidence type="ECO:0000256" key="5">
    <source>
        <dbReference type="ARBA" id="ARBA00015486"/>
    </source>
</evidence>
<dbReference type="OrthoDB" id="9781491at2"/>
<gene>
    <name evidence="11 12" type="primary">cobT</name>
    <name evidence="12" type="ORF">DL897_05885</name>
</gene>
<evidence type="ECO:0000256" key="4">
    <source>
        <dbReference type="ARBA" id="ARBA00011991"/>
    </source>
</evidence>
<evidence type="ECO:0000256" key="3">
    <source>
        <dbReference type="ARBA" id="ARBA00007110"/>
    </source>
</evidence>
<evidence type="ECO:0000313" key="12">
    <source>
        <dbReference type="EMBL" id="RAL25607.1"/>
    </source>
</evidence>
<comment type="catalytic activity">
    <reaction evidence="10 11">
        <text>5,6-dimethylbenzimidazole + nicotinate beta-D-ribonucleotide = alpha-ribazole 5'-phosphate + nicotinate + H(+)</text>
        <dbReference type="Rhea" id="RHEA:11196"/>
        <dbReference type="ChEBI" id="CHEBI:15378"/>
        <dbReference type="ChEBI" id="CHEBI:15890"/>
        <dbReference type="ChEBI" id="CHEBI:32544"/>
        <dbReference type="ChEBI" id="CHEBI:57502"/>
        <dbReference type="ChEBI" id="CHEBI:57918"/>
        <dbReference type="EC" id="2.4.2.21"/>
    </reaction>
</comment>
<name>A0A364K5P5_9BACL</name>
<evidence type="ECO:0000313" key="13">
    <source>
        <dbReference type="Proteomes" id="UP000251213"/>
    </source>
</evidence>
<dbReference type="NCBIfam" id="TIGR03160">
    <property type="entry name" value="cobT_DBIPRT"/>
    <property type="match status" value="1"/>
</dbReference>
<dbReference type="NCBIfam" id="NF000996">
    <property type="entry name" value="PRK00105.1"/>
    <property type="match status" value="1"/>
</dbReference>
<dbReference type="FunFam" id="3.40.50.10210:FF:000001">
    <property type="entry name" value="Nicotinate-nucleotide--dimethylbenzimidazole phosphoribosyltransferase"/>
    <property type="match status" value="1"/>
</dbReference>
<evidence type="ECO:0000256" key="7">
    <source>
        <dbReference type="ARBA" id="ARBA00022676"/>
    </source>
</evidence>
<dbReference type="SUPFAM" id="SSF52733">
    <property type="entry name" value="Nicotinate mononucleotide:5,6-dimethylbenzimidazole phosphoribosyltransferase (CobT)"/>
    <property type="match status" value="1"/>
</dbReference>
<evidence type="ECO:0000256" key="9">
    <source>
        <dbReference type="ARBA" id="ARBA00030686"/>
    </source>
</evidence>
<reference evidence="12 13" key="2">
    <citation type="submission" date="2018-06" db="EMBL/GenBank/DDBJ databases">
        <authorList>
            <person name="Zhirakovskaya E."/>
        </authorList>
    </citation>
    <scope>NUCLEOTIDE SEQUENCE [LARGE SCALE GENOMIC DNA]</scope>
    <source>
        <strain evidence="12 13">FBKL4.011</strain>
    </source>
</reference>
<evidence type="ECO:0000256" key="2">
    <source>
        <dbReference type="ARBA" id="ARBA00005049"/>
    </source>
</evidence>
<comment type="similarity">
    <text evidence="3 11">Belongs to the CobT family.</text>
</comment>
<dbReference type="HAMAP" id="MF_00230">
    <property type="entry name" value="CobT"/>
    <property type="match status" value="1"/>
</dbReference>
<protein>
    <recommendedName>
        <fullName evidence="5 11">Nicotinate-nucleotide--dimethylbenzimidazole phosphoribosyltransferase</fullName>
        <shortName evidence="11">NN:DBI PRT</shortName>
        <ecNumber evidence="4 11">2.4.2.21</ecNumber>
    </recommendedName>
    <alternativeName>
        <fullName evidence="9 11">N(1)-alpha-phosphoribosyltransferase</fullName>
    </alternativeName>
</protein>
<dbReference type="Gene3D" id="3.40.50.10210">
    <property type="match status" value="1"/>
</dbReference>
<dbReference type="InterPro" id="IPR023195">
    <property type="entry name" value="Nict_dMeBzImd_PRibTrfase_N"/>
</dbReference>
<dbReference type="InterPro" id="IPR017846">
    <property type="entry name" value="Nict_dMeBzImd_PRibTrfase_bact"/>
</dbReference>
<comment type="pathway">
    <text evidence="2 11">Nucleoside biosynthesis; alpha-ribazole biosynthesis; alpha-ribazole from 5,6-dimethylbenzimidazole: step 1/2.</text>
</comment>
<evidence type="ECO:0000256" key="10">
    <source>
        <dbReference type="ARBA" id="ARBA00047340"/>
    </source>
</evidence>
<dbReference type="InterPro" id="IPR036087">
    <property type="entry name" value="Nict_dMeBzImd_PRibTrfase_sf"/>
</dbReference>
<dbReference type="CDD" id="cd02439">
    <property type="entry name" value="DMB-PRT_CobT"/>
    <property type="match status" value="1"/>
</dbReference>
<proteinExistence type="inferred from homology"/>
<dbReference type="Proteomes" id="UP000251213">
    <property type="component" value="Unassembled WGS sequence"/>
</dbReference>
<dbReference type="UniPathway" id="UPA00061">
    <property type="reaction ID" value="UER00516"/>
</dbReference>
<keyword evidence="7 11" id="KW-0328">Glycosyltransferase</keyword>
<organism evidence="12 13">
    <name type="scientific">Thermoflavimicrobium daqui</name>
    <dbReference type="NCBI Taxonomy" id="2137476"/>
    <lineage>
        <taxon>Bacteria</taxon>
        <taxon>Bacillati</taxon>
        <taxon>Bacillota</taxon>
        <taxon>Bacilli</taxon>
        <taxon>Bacillales</taxon>
        <taxon>Thermoactinomycetaceae</taxon>
        <taxon>Thermoflavimicrobium</taxon>
    </lineage>
</organism>
<dbReference type="RefSeq" id="WP_113658221.1">
    <property type="nucleotide sequence ID" value="NZ_KZ845665.1"/>
</dbReference>
<dbReference type="InterPro" id="IPR003200">
    <property type="entry name" value="Nict_dMeBzImd_PRibTrfase"/>
</dbReference>
<dbReference type="PANTHER" id="PTHR43463">
    <property type="entry name" value="NICOTINATE-NUCLEOTIDE--DIMETHYLBENZIMIDAZOLE PHOSPHORIBOSYLTRANSFERASE"/>
    <property type="match status" value="1"/>
</dbReference>
<evidence type="ECO:0000256" key="8">
    <source>
        <dbReference type="ARBA" id="ARBA00022679"/>
    </source>
</evidence>
<comment type="function">
    <text evidence="1 11">Catalyzes the synthesis of alpha-ribazole-5'-phosphate from nicotinate mononucleotide (NAMN) and 5,6-dimethylbenzimidazole (DMB).</text>
</comment>
<dbReference type="GO" id="GO:0009236">
    <property type="term" value="P:cobalamin biosynthetic process"/>
    <property type="evidence" value="ECO:0007669"/>
    <property type="project" value="UniProtKB-UniRule"/>
</dbReference>
<dbReference type="AlphaFoldDB" id="A0A364K5P5"/>
<dbReference type="Pfam" id="PF02277">
    <property type="entry name" value="DBI_PRT"/>
    <property type="match status" value="1"/>
</dbReference>
<evidence type="ECO:0000256" key="1">
    <source>
        <dbReference type="ARBA" id="ARBA00002197"/>
    </source>
</evidence>
<evidence type="ECO:0000256" key="11">
    <source>
        <dbReference type="HAMAP-Rule" id="MF_00230"/>
    </source>
</evidence>
<dbReference type="GO" id="GO:0008939">
    <property type="term" value="F:nicotinate-nucleotide-dimethylbenzimidazole phosphoribosyltransferase activity"/>
    <property type="evidence" value="ECO:0007669"/>
    <property type="project" value="UniProtKB-UniRule"/>
</dbReference>
<comment type="caution">
    <text evidence="12">The sequence shown here is derived from an EMBL/GenBank/DDBJ whole genome shotgun (WGS) entry which is preliminary data.</text>
</comment>
<dbReference type="EMBL" id="QJKK01000003">
    <property type="protein sequence ID" value="RAL25607.1"/>
    <property type="molecule type" value="Genomic_DNA"/>
</dbReference>
<keyword evidence="8 11" id="KW-0808">Transferase</keyword>
<sequence length="345" mass="36357">MKWPNINPLCIEAMEAATKRVNSLTKPLHSLGQLEKMAIRLAGITGHPFPEVSQKAVVVMCGDHGIAKAGVSAYPQEVTGLMIHNFVNGKAAINVLSHLAGANVHVVDVGSYLEEIPEVVIDKKVRFGTRNFAEEPAMTQSEVEQAIQVGIDMVSQLKKQGVQLLAVGEMGIGNTTVATALTAAFTGRPVEELVGRGTGLDDQSYQHKTDIIKQALALHQPDPEKPLQVLAQVGGLEVAAMAGAYIGAASAGMPVLVDGVISTVAAYVAVKLIPRVQDYLFASHQSVEPAHLVLLQALDLQPIIHADLCLGEASGAALAFPLIDAAVAIVREMATFADLGLPNPN</sequence>
<keyword evidence="13" id="KW-1185">Reference proteome</keyword>
<dbReference type="EC" id="2.4.2.21" evidence="4 11"/>
<dbReference type="Gene3D" id="1.10.1610.10">
    <property type="match status" value="1"/>
</dbReference>
<feature type="active site" description="Proton acceptor" evidence="11">
    <location>
        <position position="312"/>
    </location>
</feature>
<keyword evidence="6 11" id="KW-0169">Cobalamin biosynthesis</keyword>
<reference evidence="12 13" key="1">
    <citation type="submission" date="2018-06" db="EMBL/GenBank/DDBJ databases">
        <title>Thermoflavimicrobium daqus sp. nov., a thermophilic microbe isolated from Moutai-flavour Daqu.</title>
        <authorList>
            <person name="Wang X."/>
            <person name="Zhou H."/>
        </authorList>
    </citation>
    <scope>NUCLEOTIDE SEQUENCE [LARGE SCALE GENOMIC DNA]</scope>
    <source>
        <strain evidence="12 13">FBKL4.011</strain>
    </source>
</reference>